<protein>
    <recommendedName>
        <fullName evidence="3">Glycosyl transferases group 1</fullName>
    </recommendedName>
</protein>
<evidence type="ECO:0000313" key="1">
    <source>
        <dbReference type="EMBL" id="PRR76811.1"/>
    </source>
</evidence>
<organism evidence="1 2">
    <name type="scientific">Clostridium liquoris</name>
    <dbReference type="NCBI Taxonomy" id="1289519"/>
    <lineage>
        <taxon>Bacteria</taxon>
        <taxon>Bacillati</taxon>
        <taxon>Bacillota</taxon>
        <taxon>Clostridia</taxon>
        <taxon>Eubacteriales</taxon>
        <taxon>Clostridiaceae</taxon>
        <taxon>Clostridium</taxon>
    </lineage>
</organism>
<evidence type="ECO:0008006" key="3">
    <source>
        <dbReference type="Google" id="ProtNLM"/>
    </source>
</evidence>
<name>A0A2T0AZY3_9CLOT</name>
<dbReference type="OrthoDB" id="9801492at2"/>
<proteinExistence type="predicted"/>
<comment type="caution">
    <text evidence="1">The sequence shown here is derived from an EMBL/GenBank/DDBJ whole genome shotgun (WGS) entry which is preliminary data.</text>
</comment>
<dbReference type="Gene3D" id="3.40.50.2000">
    <property type="entry name" value="Glycogen Phosphorylase B"/>
    <property type="match status" value="1"/>
</dbReference>
<dbReference type="AlphaFoldDB" id="A0A2T0AZY3"/>
<dbReference type="SUPFAM" id="SSF53756">
    <property type="entry name" value="UDP-Glycosyltransferase/glycogen phosphorylase"/>
    <property type="match status" value="1"/>
</dbReference>
<gene>
    <name evidence="1" type="ORF">CLLI_27410</name>
</gene>
<dbReference type="RefSeq" id="WP_106064754.1">
    <property type="nucleotide sequence ID" value="NZ_PVXO01000073.1"/>
</dbReference>
<sequence>MDKKRCIIHFPFYIDEKFPSGSNIRPIEFMKAFKDIGYDVDVIMGYGKERKGAIKKIKDNIANGVKYSFVYSESSTEPTILTEKNHIPKYAFLDFNFFKFCKKNGLKIGLFYRDIYWVFDEYKNRVPFHKRYPAVACYKYDLKMYNKFVDVLYLPSMKMYEYIPFDFTGNVAELPPATEIDKVSELNNINIDNKNILKIFYVGGISKLYNIQKLFQAVKEKKYVELTVCCRKNEWENEKHIYEKYLCDRINIVHKSGDELIPYFEEADLFSLFFEPNEYRKFSMPVKLFQYLGYAKPIISTSNTATGDFVKKYDIGWELDYSTEELLNLFDKIYDNKLCLDNKIKNIKAIIKDNTWKARANQVEKDLSI</sequence>
<dbReference type="EMBL" id="PVXO01000073">
    <property type="protein sequence ID" value="PRR76811.1"/>
    <property type="molecule type" value="Genomic_DNA"/>
</dbReference>
<dbReference type="Proteomes" id="UP000239706">
    <property type="component" value="Unassembled WGS sequence"/>
</dbReference>
<evidence type="ECO:0000313" key="2">
    <source>
        <dbReference type="Proteomes" id="UP000239706"/>
    </source>
</evidence>
<accession>A0A2T0AZY3</accession>
<reference evidence="1 2" key="1">
    <citation type="submission" date="2018-03" db="EMBL/GenBank/DDBJ databases">
        <title>Genome sequence of Clostridium liquoris DSM 100320.</title>
        <authorList>
            <person name="Poehlein A."/>
            <person name="Daniel R."/>
        </authorList>
    </citation>
    <scope>NUCLEOTIDE SEQUENCE [LARGE SCALE GENOMIC DNA]</scope>
    <source>
        <strain evidence="1 2">DSM 100320</strain>
    </source>
</reference>
<keyword evidence="2" id="KW-1185">Reference proteome</keyword>